<feature type="region of interest" description="Disordered" evidence="5">
    <location>
        <begin position="490"/>
        <end position="529"/>
    </location>
</feature>
<organism evidence="7 8">
    <name type="scientific">Ambispora gerdemannii</name>
    <dbReference type="NCBI Taxonomy" id="144530"/>
    <lineage>
        <taxon>Eukaryota</taxon>
        <taxon>Fungi</taxon>
        <taxon>Fungi incertae sedis</taxon>
        <taxon>Mucoromycota</taxon>
        <taxon>Glomeromycotina</taxon>
        <taxon>Glomeromycetes</taxon>
        <taxon>Archaeosporales</taxon>
        <taxon>Ambisporaceae</taxon>
        <taxon>Ambispora</taxon>
    </lineage>
</organism>
<dbReference type="PANTHER" id="PTHR45709">
    <property type="entry name" value="LARGE SUBUNIT GTPASE 1 HOMOLOG-RELATED"/>
    <property type="match status" value="1"/>
</dbReference>
<evidence type="ECO:0000259" key="6">
    <source>
        <dbReference type="Pfam" id="PF01926"/>
    </source>
</evidence>
<dbReference type="InterPro" id="IPR027417">
    <property type="entry name" value="P-loop_NTPase"/>
</dbReference>
<feature type="compositionally biased region" description="Basic and acidic residues" evidence="5">
    <location>
        <begin position="18"/>
        <end position="30"/>
    </location>
</feature>
<evidence type="ECO:0000256" key="4">
    <source>
        <dbReference type="ARBA" id="ARBA00039902"/>
    </source>
</evidence>
<evidence type="ECO:0000256" key="2">
    <source>
        <dbReference type="ARBA" id="ARBA00023134"/>
    </source>
</evidence>
<feature type="domain" description="G" evidence="6">
    <location>
        <begin position="332"/>
        <end position="364"/>
    </location>
</feature>
<evidence type="ECO:0000313" key="7">
    <source>
        <dbReference type="EMBL" id="CAG8502968.1"/>
    </source>
</evidence>
<name>A0A9N9F121_9GLOM</name>
<comment type="caution">
    <text evidence="7">The sequence shown here is derived from an EMBL/GenBank/DDBJ whole genome shotgun (WGS) entry which is preliminary data.</text>
</comment>
<proteinExistence type="predicted"/>
<dbReference type="EMBL" id="CAJVPL010000492">
    <property type="protein sequence ID" value="CAG8502968.1"/>
    <property type="molecule type" value="Genomic_DNA"/>
</dbReference>
<keyword evidence="2" id="KW-0342">GTP-binding</keyword>
<gene>
    <name evidence="7" type="ORF">AGERDE_LOCUS4342</name>
</gene>
<dbReference type="AlphaFoldDB" id="A0A9N9F121"/>
<reference evidence="7" key="1">
    <citation type="submission" date="2021-06" db="EMBL/GenBank/DDBJ databases">
        <authorList>
            <person name="Kallberg Y."/>
            <person name="Tangrot J."/>
            <person name="Rosling A."/>
        </authorList>
    </citation>
    <scope>NUCLEOTIDE SEQUENCE</scope>
    <source>
        <strain evidence="7">MT106</strain>
    </source>
</reference>
<dbReference type="OrthoDB" id="61815at2759"/>
<dbReference type="Gene3D" id="3.40.50.300">
    <property type="entry name" value="P-loop containing nucleotide triphosphate hydrolases"/>
    <property type="match status" value="1"/>
</dbReference>
<evidence type="ECO:0000256" key="5">
    <source>
        <dbReference type="SAM" id="MobiDB-lite"/>
    </source>
</evidence>
<comment type="function">
    <text evidence="3">Possible regulatory or functional link with the histocompatibility cluster.</text>
</comment>
<keyword evidence="8" id="KW-1185">Reference proteome</keyword>
<dbReference type="InterPro" id="IPR043358">
    <property type="entry name" value="GNL1-like"/>
</dbReference>
<dbReference type="GO" id="GO:0003924">
    <property type="term" value="F:GTPase activity"/>
    <property type="evidence" value="ECO:0007669"/>
    <property type="project" value="InterPro"/>
</dbReference>
<evidence type="ECO:0000256" key="1">
    <source>
        <dbReference type="ARBA" id="ARBA00022741"/>
    </source>
</evidence>
<evidence type="ECO:0000313" key="8">
    <source>
        <dbReference type="Proteomes" id="UP000789831"/>
    </source>
</evidence>
<dbReference type="Pfam" id="PF01926">
    <property type="entry name" value="MMR_HSR1"/>
    <property type="match status" value="1"/>
</dbReference>
<dbReference type="PANTHER" id="PTHR45709:SF3">
    <property type="entry name" value="GUANINE NUCLEOTIDE-BINDING PROTEIN-LIKE 1"/>
    <property type="match status" value="1"/>
</dbReference>
<dbReference type="GO" id="GO:0005525">
    <property type="term" value="F:GTP binding"/>
    <property type="evidence" value="ECO:0007669"/>
    <property type="project" value="UniProtKB-KW"/>
</dbReference>
<dbReference type="InterPro" id="IPR006073">
    <property type="entry name" value="GTP-bd"/>
</dbReference>
<feature type="region of interest" description="Disordered" evidence="5">
    <location>
        <begin position="1"/>
        <end position="61"/>
    </location>
</feature>
<sequence>MSTKHRKKPYSGKQKRKQLQERRVKNIERLEEYDDDFDEKSSKKFDDDEKDNKPGKKNDPTRLYSVFKKLTPREVQTNRLASMKPFTRLDAKSALEVSVQDIYTTIIEFPKRPPWNHQMSKEELIANEKKYFQRWLKDIYDRWGKEELSFFEHNLEVWQQLWRVFEISDIILIIVDIRHPLLHFPPSLYNYVVKELRRDMVLVFNKIDLVARNTVDAWSRYFKQEFPNVHIVGFSSFPVDKKFVDDTTTTYLQKNVNRPSRRRKLQNRGSIGKKDLLVACKDIKLVKKGVQVDWEDDGNDDFQKKEEEKLDDNNAVVDIHESEVAPHRDYITIGLVGHPNVGKSSLINSIIGRTVVSASKTPGNVRLCDSPGLVFPSLLPKATQILSGMYPISQVQEPYSTIQYLAERIPVEKILRLTPPETGEKEYRWSAWDICEAFAMKRHFFTSKSSRTDVYRAANTLLRITNDGRILLSFKPPGFFESLASLSSSSINRSRRPSQEVEEISTKLGDLEVGHEEEEIDERKVGGSY</sequence>
<accession>A0A9N9F121</accession>
<feature type="compositionally biased region" description="Basic residues" evidence="5">
    <location>
        <begin position="1"/>
        <end position="17"/>
    </location>
</feature>
<dbReference type="Proteomes" id="UP000789831">
    <property type="component" value="Unassembled WGS sequence"/>
</dbReference>
<dbReference type="SUPFAM" id="SSF52540">
    <property type="entry name" value="P-loop containing nucleoside triphosphate hydrolases"/>
    <property type="match status" value="1"/>
</dbReference>
<keyword evidence="1" id="KW-0547">Nucleotide-binding</keyword>
<protein>
    <recommendedName>
        <fullName evidence="4">Guanine nucleotide-binding protein-like 1</fullName>
    </recommendedName>
</protein>
<feature type="compositionally biased region" description="Basic and acidic residues" evidence="5">
    <location>
        <begin position="39"/>
        <end position="60"/>
    </location>
</feature>
<evidence type="ECO:0000256" key="3">
    <source>
        <dbReference type="ARBA" id="ARBA00037770"/>
    </source>
</evidence>